<organism evidence="1 2">
    <name type="scientific">Papaver somniferum</name>
    <name type="common">Opium poppy</name>
    <dbReference type="NCBI Taxonomy" id="3469"/>
    <lineage>
        <taxon>Eukaryota</taxon>
        <taxon>Viridiplantae</taxon>
        <taxon>Streptophyta</taxon>
        <taxon>Embryophyta</taxon>
        <taxon>Tracheophyta</taxon>
        <taxon>Spermatophyta</taxon>
        <taxon>Magnoliopsida</taxon>
        <taxon>Ranunculales</taxon>
        <taxon>Papaveraceae</taxon>
        <taxon>Papaveroideae</taxon>
        <taxon>Papaver</taxon>
    </lineage>
</organism>
<sequence>MMVSGDMSWISKLGFVLKEWRWNQAHWWLFSSHNCLKRVPAKWVSVGVFCWFGPSGRSDSWKDSSELILQVVTGLEVHEE</sequence>
<keyword evidence="2" id="KW-1185">Reference proteome</keyword>
<dbReference type="AlphaFoldDB" id="A0A4Y7JJI5"/>
<proteinExistence type="predicted"/>
<name>A0A4Y7JJI5_PAPSO</name>
<protein>
    <submittedName>
        <fullName evidence="1">Uncharacterized protein</fullName>
    </submittedName>
</protein>
<gene>
    <name evidence="1" type="ORF">C5167_022473</name>
</gene>
<dbReference type="EMBL" id="CM010719">
    <property type="protein sequence ID" value="RZC60716.1"/>
    <property type="molecule type" value="Genomic_DNA"/>
</dbReference>
<dbReference type="Proteomes" id="UP000316621">
    <property type="component" value="Chromosome 5"/>
</dbReference>
<dbReference type="Gramene" id="RZC60716">
    <property type="protein sequence ID" value="RZC60716"/>
    <property type="gene ID" value="C5167_022473"/>
</dbReference>
<evidence type="ECO:0000313" key="1">
    <source>
        <dbReference type="EMBL" id="RZC60716.1"/>
    </source>
</evidence>
<accession>A0A4Y7JJI5</accession>
<evidence type="ECO:0000313" key="2">
    <source>
        <dbReference type="Proteomes" id="UP000316621"/>
    </source>
</evidence>
<reference evidence="1 2" key="1">
    <citation type="journal article" date="2018" name="Science">
        <title>The opium poppy genome and morphinan production.</title>
        <authorList>
            <person name="Guo L."/>
            <person name="Winzer T."/>
            <person name="Yang X."/>
            <person name="Li Y."/>
            <person name="Ning Z."/>
            <person name="He Z."/>
            <person name="Teodor R."/>
            <person name="Lu Y."/>
            <person name="Bowser T.A."/>
            <person name="Graham I.A."/>
            <person name="Ye K."/>
        </authorList>
    </citation>
    <scope>NUCLEOTIDE SEQUENCE [LARGE SCALE GENOMIC DNA]</scope>
    <source>
        <strain evidence="2">cv. HN1</strain>
        <tissue evidence="1">Leaves</tissue>
    </source>
</reference>